<gene>
    <name evidence="2" type="ORF">SAMN06297251_1358</name>
</gene>
<reference evidence="2 3" key="1">
    <citation type="submission" date="2017-04" db="EMBL/GenBank/DDBJ databases">
        <authorList>
            <person name="Afonso C.L."/>
            <person name="Miller P.J."/>
            <person name="Scott M.A."/>
            <person name="Spackman E."/>
            <person name="Goraichik I."/>
            <person name="Dimitrov K.M."/>
            <person name="Suarez D.L."/>
            <person name="Swayne D.E."/>
        </authorList>
    </citation>
    <scope>NUCLEOTIDE SEQUENCE [LARGE SCALE GENOMIC DNA]</scope>
    <source>
        <strain evidence="2 3">CGMCC 1.10972</strain>
    </source>
</reference>
<dbReference type="STRING" id="937218.SAMN06297251_1358"/>
<dbReference type="SUPFAM" id="SSF81901">
    <property type="entry name" value="HCP-like"/>
    <property type="match status" value="5"/>
</dbReference>
<evidence type="ECO:0000256" key="1">
    <source>
        <dbReference type="SAM" id="MobiDB-lite"/>
    </source>
</evidence>
<dbReference type="InterPro" id="IPR011990">
    <property type="entry name" value="TPR-like_helical_dom_sf"/>
</dbReference>
<keyword evidence="3" id="KW-1185">Reference proteome</keyword>
<dbReference type="Proteomes" id="UP000192656">
    <property type="component" value="Unassembled WGS sequence"/>
</dbReference>
<dbReference type="Pfam" id="PF08238">
    <property type="entry name" value="Sel1"/>
    <property type="match status" value="10"/>
</dbReference>
<evidence type="ECO:0000313" key="3">
    <source>
        <dbReference type="Proteomes" id="UP000192656"/>
    </source>
</evidence>
<dbReference type="AlphaFoldDB" id="A0A1W2ETV6"/>
<dbReference type="RefSeq" id="WP_170923400.1">
    <property type="nucleotide sequence ID" value="NZ_FWXR01000035.1"/>
</dbReference>
<organism evidence="2 3">
    <name type="scientific">Fulvimarina manganoxydans</name>
    <dbReference type="NCBI Taxonomy" id="937218"/>
    <lineage>
        <taxon>Bacteria</taxon>
        <taxon>Pseudomonadati</taxon>
        <taxon>Pseudomonadota</taxon>
        <taxon>Alphaproteobacteria</taxon>
        <taxon>Hyphomicrobiales</taxon>
        <taxon>Aurantimonadaceae</taxon>
        <taxon>Fulvimarina</taxon>
    </lineage>
</organism>
<dbReference type="EMBL" id="FWXR01000035">
    <property type="protein sequence ID" value="SMD13137.1"/>
    <property type="molecule type" value="Genomic_DNA"/>
</dbReference>
<name>A0A1W2ETV6_9HYPH</name>
<accession>A0A1W2ETV6</accession>
<dbReference type="SMART" id="SM00671">
    <property type="entry name" value="SEL1"/>
    <property type="match status" value="12"/>
</dbReference>
<evidence type="ECO:0000313" key="2">
    <source>
        <dbReference type="EMBL" id="SMD13137.1"/>
    </source>
</evidence>
<dbReference type="InterPro" id="IPR050767">
    <property type="entry name" value="Sel1_AlgK"/>
</dbReference>
<dbReference type="PANTHER" id="PTHR11102:SF160">
    <property type="entry name" value="ERAD-ASSOCIATED E3 UBIQUITIN-PROTEIN LIGASE COMPONENT HRD3"/>
    <property type="match status" value="1"/>
</dbReference>
<feature type="region of interest" description="Disordered" evidence="1">
    <location>
        <begin position="34"/>
        <end position="65"/>
    </location>
</feature>
<proteinExistence type="predicted"/>
<dbReference type="Gene3D" id="1.25.40.10">
    <property type="entry name" value="Tetratricopeptide repeat domain"/>
    <property type="match status" value="4"/>
</dbReference>
<dbReference type="PANTHER" id="PTHR11102">
    <property type="entry name" value="SEL-1-LIKE PROTEIN"/>
    <property type="match status" value="1"/>
</dbReference>
<sequence>MIGKTKEVGLKFRLLSTAMSAMLVVGATYSTNHRARAEQSEGPPPSTGEASAASSERGLLSEPPQLDYATLCPTPEATEVSRDWTVWDGGETVAEPGQMLADARIYAEGGLVVARNKPLVRRMLEHIASRLSVATPEAKRQLALLLIDPEAGKTDPERAEALLKEALASQNMGASLSLGRLYRTGVFQSTDPLAAPHYLNLAAGLGDPRAALELAEYYATPGVAQPFPGAQEHFRALAMISAQPAIVRGDCGLLVDIGDFFAASPSPADQKTAAAWYETSANMGNPSAEMRLARQYQEGRGLPKNETKALELLQSAAAHGSIDAYTATARLQLQAGRDIDDALDYLDVGRTSRDLSAYLLTARFYRGDFTGQANFEKMVATLDEAATLSAASVTVLVDQAYAYLEGRGVPADEAKADALFERIAQIDTPEAQLEVGRYMLRRGTDIEAAKYNFSAAGAAGDSSALGELAEIMRCVPGAATEAEALAAEQVAAEAGNLISMRRLARLALEAGDEPSARRWLDQATMMGDRLAMVELATVLSEKGRGKPDERVDQLVRLAGLLGEGVVDGRLALAKAYHRGELIGTDADASSLLTALAESGDDGVAVEMATQFQSSDAADRPLTKDLFDFVSRAAEHGNPDAMVIVAKQKGREGDKTGEADWLLKAAQHGQEEALVTFAKSDETRDSVLASVSNRVVCDPMALARIGTLYFERGKGGDSAVGETYLRQAERLAAERLSSLYRLGKAFASGELGTADLDRAISLFHEAAGRGHMRAAIELASLLTGGKGVDRRFDEAVGWLQAAGMAGEEKAVRELVSYSGYVARTPDERRKALRALQDIAASGRSDAMLAFGSVLAASEPKRLEEGIGFIRRSAEDGNVDAMKALSRLYASGLAGSISAEESTRWTRLAAEQGDPEAMFQYALALDLGFGVEADRQAASLWHEKARENGFIQ</sequence>
<protein>
    <submittedName>
        <fullName evidence="2">TPR repeat</fullName>
    </submittedName>
</protein>
<dbReference type="InterPro" id="IPR006597">
    <property type="entry name" value="Sel1-like"/>
</dbReference>